<evidence type="ECO:0000256" key="2">
    <source>
        <dbReference type="ARBA" id="ARBA00022527"/>
    </source>
</evidence>
<protein>
    <recommendedName>
        <fullName evidence="1">non-specific serine/threonine protein kinase</fullName>
        <ecNumber evidence="1">2.7.11.1</ecNumber>
    </recommendedName>
</protein>
<dbReference type="AlphaFoldDB" id="A0A378SU97"/>
<accession>A0A378SU97</accession>
<dbReference type="PANTHER" id="PTHR43289:SF6">
    <property type="entry name" value="SERINE_THREONINE-PROTEIN KINASE NEKL-3"/>
    <property type="match status" value="1"/>
</dbReference>
<dbReference type="GO" id="GO:0005524">
    <property type="term" value="F:ATP binding"/>
    <property type="evidence" value="ECO:0007669"/>
    <property type="project" value="UniProtKB-KW"/>
</dbReference>
<dbReference type="Gene3D" id="3.30.200.20">
    <property type="entry name" value="Phosphorylase Kinase, domain 1"/>
    <property type="match status" value="1"/>
</dbReference>
<dbReference type="GO" id="GO:0004674">
    <property type="term" value="F:protein serine/threonine kinase activity"/>
    <property type="evidence" value="ECO:0007669"/>
    <property type="project" value="UniProtKB-KW"/>
</dbReference>
<dbReference type="PANTHER" id="PTHR43289">
    <property type="entry name" value="MITOGEN-ACTIVATED PROTEIN KINASE KINASE KINASE 20-RELATED"/>
    <property type="match status" value="1"/>
</dbReference>
<gene>
    <name evidence="11" type="primary">pknF_5</name>
    <name evidence="11" type="ORF">NCTC10742_05653</name>
</gene>
<dbReference type="InterPro" id="IPR011009">
    <property type="entry name" value="Kinase-like_dom_sf"/>
</dbReference>
<dbReference type="Proteomes" id="UP000254291">
    <property type="component" value="Unassembled WGS sequence"/>
</dbReference>
<evidence type="ECO:0000313" key="12">
    <source>
        <dbReference type="Proteomes" id="UP000254291"/>
    </source>
</evidence>
<dbReference type="GO" id="GO:0106310">
    <property type="term" value="F:protein serine kinase activity"/>
    <property type="evidence" value="ECO:0007669"/>
    <property type="project" value="RHEA"/>
</dbReference>
<feature type="domain" description="Protein kinase" evidence="10">
    <location>
        <begin position="12"/>
        <end position="274"/>
    </location>
</feature>
<evidence type="ECO:0000259" key="10">
    <source>
        <dbReference type="PROSITE" id="PS50011"/>
    </source>
</evidence>
<dbReference type="Gene3D" id="1.10.510.10">
    <property type="entry name" value="Transferase(Phosphotransferase) domain 1"/>
    <property type="match status" value="1"/>
</dbReference>
<evidence type="ECO:0000256" key="9">
    <source>
        <dbReference type="SAM" id="MobiDB-lite"/>
    </source>
</evidence>
<dbReference type="PROSITE" id="PS00108">
    <property type="entry name" value="PROTEIN_KINASE_ST"/>
    <property type="match status" value="1"/>
</dbReference>
<name>A0A378SU97_9MYCO</name>
<dbReference type="GO" id="GO:0080090">
    <property type="term" value="P:regulation of primary metabolic process"/>
    <property type="evidence" value="ECO:0007669"/>
    <property type="project" value="UniProtKB-ARBA"/>
</dbReference>
<dbReference type="RefSeq" id="WP_235660515.1">
    <property type="nucleotide sequence ID" value="NZ_JACKST010000080.1"/>
</dbReference>
<evidence type="ECO:0000256" key="5">
    <source>
        <dbReference type="ARBA" id="ARBA00022777"/>
    </source>
</evidence>
<keyword evidence="5 11" id="KW-0418">Kinase</keyword>
<evidence type="ECO:0000256" key="4">
    <source>
        <dbReference type="ARBA" id="ARBA00022741"/>
    </source>
</evidence>
<reference evidence="11 12" key="1">
    <citation type="submission" date="2018-06" db="EMBL/GenBank/DDBJ databases">
        <authorList>
            <consortium name="Pathogen Informatics"/>
            <person name="Doyle S."/>
        </authorList>
    </citation>
    <scope>NUCLEOTIDE SEQUENCE [LARGE SCALE GENOMIC DNA]</scope>
    <source>
        <strain evidence="11 12">NCTC10742</strain>
    </source>
</reference>
<keyword evidence="4" id="KW-0547">Nucleotide-binding</keyword>
<evidence type="ECO:0000256" key="7">
    <source>
        <dbReference type="ARBA" id="ARBA00047899"/>
    </source>
</evidence>
<dbReference type="SUPFAM" id="SSF56112">
    <property type="entry name" value="Protein kinase-like (PK-like)"/>
    <property type="match status" value="1"/>
</dbReference>
<dbReference type="FunFam" id="3.30.200.20:FF:000035">
    <property type="entry name" value="Serine/threonine protein kinase Stk1"/>
    <property type="match status" value="1"/>
</dbReference>
<dbReference type="PROSITE" id="PS50011">
    <property type="entry name" value="PROTEIN_KINASE_DOM"/>
    <property type="match status" value="1"/>
</dbReference>
<feature type="region of interest" description="Disordered" evidence="9">
    <location>
        <begin position="347"/>
        <end position="389"/>
    </location>
</feature>
<evidence type="ECO:0000256" key="6">
    <source>
        <dbReference type="ARBA" id="ARBA00022840"/>
    </source>
</evidence>
<comment type="catalytic activity">
    <reaction evidence="7">
        <text>L-threonyl-[protein] + ATP = O-phospho-L-threonyl-[protein] + ADP + H(+)</text>
        <dbReference type="Rhea" id="RHEA:46608"/>
        <dbReference type="Rhea" id="RHEA-COMP:11060"/>
        <dbReference type="Rhea" id="RHEA-COMP:11605"/>
        <dbReference type="ChEBI" id="CHEBI:15378"/>
        <dbReference type="ChEBI" id="CHEBI:30013"/>
        <dbReference type="ChEBI" id="CHEBI:30616"/>
        <dbReference type="ChEBI" id="CHEBI:61977"/>
        <dbReference type="ChEBI" id="CHEBI:456216"/>
        <dbReference type="EC" id="2.7.11.1"/>
    </reaction>
</comment>
<comment type="catalytic activity">
    <reaction evidence="8">
        <text>L-seryl-[protein] + ATP = O-phospho-L-seryl-[protein] + ADP + H(+)</text>
        <dbReference type="Rhea" id="RHEA:17989"/>
        <dbReference type="Rhea" id="RHEA-COMP:9863"/>
        <dbReference type="Rhea" id="RHEA-COMP:11604"/>
        <dbReference type="ChEBI" id="CHEBI:15378"/>
        <dbReference type="ChEBI" id="CHEBI:29999"/>
        <dbReference type="ChEBI" id="CHEBI:30616"/>
        <dbReference type="ChEBI" id="CHEBI:83421"/>
        <dbReference type="ChEBI" id="CHEBI:456216"/>
        <dbReference type="EC" id="2.7.11.1"/>
    </reaction>
</comment>
<keyword evidence="2" id="KW-0723">Serine/threonine-protein kinase</keyword>
<evidence type="ECO:0000256" key="1">
    <source>
        <dbReference type="ARBA" id="ARBA00012513"/>
    </source>
</evidence>
<dbReference type="Pfam" id="PF00069">
    <property type="entry name" value="Pkinase"/>
    <property type="match status" value="1"/>
</dbReference>
<dbReference type="InterPro" id="IPR008271">
    <property type="entry name" value="Ser/Thr_kinase_AS"/>
</dbReference>
<evidence type="ECO:0000256" key="8">
    <source>
        <dbReference type="ARBA" id="ARBA00048679"/>
    </source>
</evidence>
<evidence type="ECO:0000313" key="11">
    <source>
        <dbReference type="EMBL" id="STZ46382.1"/>
    </source>
</evidence>
<evidence type="ECO:0000256" key="3">
    <source>
        <dbReference type="ARBA" id="ARBA00022679"/>
    </source>
</evidence>
<dbReference type="CDD" id="cd14014">
    <property type="entry name" value="STKc_PknB_like"/>
    <property type="match status" value="1"/>
</dbReference>
<keyword evidence="3 11" id="KW-0808">Transferase</keyword>
<proteinExistence type="predicted"/>
<dbReference type="EC" id="2.7.11.1" evidence="1"/>
<organism evidence="11 12">
    <name type="scientific">Mycolicibacterium gilvum</name>
    <dbReference type="NCBI Taxonomy" id="1804"/>
    <lineage>
        <taxon>Bacteria</taxon>
        <taxon>Bacillati</taxon>
        <taxon>Actinomycetota</taxon>
        <taxon>Actinomycetes</taxon>
        <taxon>Mycobacteriales</taxon>
        <taxon>Mycobacteriaceae</taxon>
        <taxon>Mycolicibacterium</taxon>
    </lineage>
</organism>
<dbReference type="SMART" id="SM00220">
    <property type="entry name" value="S_TKc"/>
    <property type="match status" value="1"/>
</dbReference>
<dbReference type="InterPro" id="IPR000719">
    <property type="entry name" value="Prot_kinase_dom"/>
</dbReference>
<feature type="region of interest" description="Disordered" evidence="9">
    <location>
        <begin position="275"/>
        <end position="316"/>
    </location>
</feature>
<sequence>MPLSAGQTFAGYHVLRPLGSGGMGEVYLAKHPRLPRLDALKVLRVDLSQNPEYRARFEREADLASRLWHPNIVGVHDRGEFDNHLWISMDYIDGSDVGKLLREKYPAGLPVNDVRSIATAVASALDYAHKQGLLHRDVKPANIMVAGGGDDRRIMLTDFGVARAVGDVSGLTETNMTVGTVAYCAPEQLMGEELDGRADLYALAASCYEMLTGTTVFPHSNAAVVISRHLNAAPPRIGDTRPDLAPLDHVLHTALAKDPTDRFANATEFAARLRATSPNPGSAPAAEATQVRPAGAPKTPSEPSAGPVPQASPKSRPSRWLKALLGLGVLAAAAAMLILWRPWETAPGDSPRAPTPPSATASPSSTAPPSPPIAAAPTSALPQAPPQATPTEIVTAAAVNSAGLPAAGYSEEPADPSRATLSECSQPSVSAVQPGIYSCYPFAASATTCWPAQPQAMLCLDDPWSKRLTRFAFSTATLPAVLPPSTPQPLAVLLADGSRCSILIGGARGRADGYSPAYGCNGGDRPPIVVTTPGSGEGIDQTAPTWTAWVADVNEPPRAERIVTAIFAG</sequence>
<keyword evidence="6" id="KW-0067">ATP-binding</keyword>
<dbReference type="EMBL" id="UGQM01000001">
    <property type="protein sequence ID" value="STZ46382.1"/>
    <property type="molecule type" value="Genomic_DNA"/>
</dbReference>